<dbReference type="RefSeq" id="WP_185683780.1">
    <property type="nucleotide sequence ID" value="NZ_JACLAU010000018.1"/>
</dbReference>
<comment type="caution">
    <text evidence="4">The sequence shown here is derived from an EMBL/GenBank/DDBJ whole genome shotgun (WGS) entry which is preliminary data.</text>
</comment>
<dbReference type="AlphaFoldDB" id="A0A7X1F8K5"/>
<dbReference type="Pfam" id="PF01370">
    <property type="entry name" value="Epimerase"/>
    <property type="match status" value="1"/>
</dbReference>
<gene>
    <name evidence="4" type="ORF">H7F49_11695</name>
</gene>
<evidence type="ECO:0000259" key="3">
    <source>
        <dbReference type="Pfam" id="PF01370"/>
    </source>
</evidence>
<keyword evidence="5" id="KW-1185">Reference proteome</keyword>
<dbReference type="PANTHER" id="PTHR43103">
    <property type="entry name" value="NUCLEOSIDE-DIPHOSPHATE-SUGAR EPIMERASE"/>
    <property type="match status" value="1"/>
</dbReference>
<evidence type="ECO:0000313" key="5">
    <source>
        <dbReference type="Proteomes" id="UP000520156"/>
    </source>
</evidence>
<evidence type="ECO:0000256" key="2">
    <source>
        <dbReference type="ARBA" id="ARBA00023277"/>
    </source>
</evidence>
<dbReference type="PANTHER" id="PTHR43103:SF3">
    <property type="entry name" value="ADP-L-GLYCERO-D-MANNO-HEPTOSE-6-EPIMERASE"/>
    <property type="match status" value="1"/>
</dbReference>
<dbReference type="SUPFAM" id="SSF51735">
    <property type="entry name" value="NAD(P)-binding Rossmann-fold domains"/>
    <property type="match status" value="1"/>
</dbReference>
<dbReference type="EMBL" id="JACLAU010000018">
    <property type="protein sequence ID" value="MBC2652367.1"/>
    <property type="molecule type" value="Genomic_DNA"/>
</dbReference>
<keyword evidence="1" id="KW-0521">NADP</keyword>
<proteinExistence type="predicted"/>
<feature type="domain" description="NAD-dependent epimerase/dehydratase" evidence="3">
    <location>
        <begin position="3"/>
        <end position="195"/>
    </location>
</feature>
<reference evidence="4 5" key="1">
    <citation type="submission" date="2020-08" db="EMBL/GenBank/DDBJ databases">
        <title>The genome sequence of Novosphingobium flavum 4Y4.</title>
        <authorList>
            <person name="Liu Y."/>
        </authorList>
    </citation>
    <scope>NUCLEOTIDE SEQUENCE [LARGE SCALE GENOMIC DNA]</scope>
    <source>
        <strain evidence="4 5">4Y4</strain>
    </source>
</reference>
<dbReference type="Gene3D" id="3.40.50.720">
    <property type="entry name" value="NAD(P)-binding Rossmann-like Domain"/>
    <property type="match status" value="1"/>
</dbReference>
<dbReference type="Proteomes" id="UP000520156">
    <property type="component" value="Unassembled WGS sequence"/>
</dbReference>
<accession>A0A7X1F8K5</accession>
<sequence>MRVAVTGAGGFVGQAVQRLLASRGWEITGLDLAEAGLSLATHRVVGSLDDPDVRCAVLAARPDAVIHLATVPGGAAELDPAASRRINLDASYDLLVEAAAARPGLRFVFASSIAVFGEPMPAVVDDATPLAPRLLYGGHKAMIEQAVSLFSRRGQIDGLSLRLPGIVARPASPSGMKSAFLSNLFHALRGGQPFVCPVSAEGTVWLQSVACAAANLVHALDCDPAGLPVSRALTLPALRVTVHDLVAEVAQQCAVAPELVRYAPDPALEAGFATQPPLSTPAARRAGFGDDGDLSALVAAALAGLG</sequence>
<dbReference type="InterPro" id="IPR036291">
    <property type="entry name" value="NAD(P)-bd_dom_sf"/>
</dbReference>
<evidence type="ECO:0000256" key="1">
    <source>
        <dbReference type="ARBA" id="ARBA00022857"/>
    </source>
</evidence>
<keyword evidence="2" id="KW-0119">Carbohydrate metabolism</keyword>
<protein>
    <submittedName>
        <fullName evidence="4">NAD-dependent epimerase/dehydratase family protein</fullName>
    </submittedName>
</protein>
<organism evidence="4 5">
    <name type="scientific">Novosphingobium aerophilum</name>
    <dbReference type="NCBI Taxonomy" id="2839843"/>
    <lineage>
        <taxon>Bacteria</taxon>
        <taxon>Pseudomonadati</taxon>
        <taxon>Pseudomonadota</taxon>
        <taxon>Alphaproteobacteria</taxon>
        <taxon>Sphingomonadales</taxon>
        <taxon>Sphingomonadaceae</taxon>
        <taxon>Novosphingobium</taxon>
    </lineage>
</organism>
<name>A0A7X1F8K5_9SPHN</name>
<dbReference type="InterPro" id="IPR001509">
    <property type="entry name" value="Epimerase_deHydtase"/>
</dbReference>
<evidence type="ECO:0000313" key="4">
    <source>
        <dbReference type="EMBL" id="MBC2652367.1"/>
    </source>
</evidence>
<dbReference type="Gene3D" id="3.90.25.10">
    <property type="entry name" value="UDP-galactose 4-epimerase, domain 1"/>
    <property type="match status" value="1"/>
</dbReference>